<comment type="subcellular location">
    <subcellularLocation>
        <location evidence="2 5">Secreted</location>
        <location evidence="2 5">Cell wall</location>
    </subcellularLocation>
</comment>
<keyword evidence="5" id="KW-0961">Cell wall biogenesis/degradation</keyword>
<dbReference type="EMBL" id="PQIB02000007">
    <property type="protein sequence ID" value="RLN08402.1"/>
    <property type="molecule type" value="Genomic_DNA"/>
</dbReference>
<keyword evidence="5" id="KW-0964">Secreted</keyword>
<dbReference type="Proteomes" id="UP000275267">
    <property type="component" value="Unassembled WGS sequence"/>
</dbReference>
<dbReference type="GO" id="GO:0052793">
    <property type="term" value="F:pectin acetylesterase activity"/>
    <property type="evidence" value="ECO:0007669"/>
    <property type="project" value="TreeGrafter"/>
</dbReference>
<feature type="signal peptide" evidence="5">
    <location>
        <begin position="1"/>
        <end position="25"/>
    </location>
</feature>
<comment type="function">
    <text evidence="1 5">Hydrolyzes acetyl esters in homogalacturonan regions of pectin. In type I primary cell wall, galacturonic acid residues of pectin can be acetylated at the O-2 and O-3 positions. Decreasing the degree of acetylation of pectin gels in vitro alters their physical properties.</text>
</comment>
<comment type="similarity">
    <text evidence="3 5">Belongs to the pectinacetylesterase family.</text>
</comment>
<keyword evidence="5" id="KW-0378">Hydrolase</keyword>
<evidence type="ECO:0000256" key="4">
    <source>
        <dbReference type="ARBA" id="ARBA00022512"/>
    </source>
</evidence>
<evidence type="ECO:0000256" key="1">
    <source>
        <dbReference type="ARBA" id="ARBA00003534"/>
    </source>
</evidence>
<accession>A0A3L6RRJ4</accession>
<comment type="caution">
    <text evidence="6">The sequence shown here is derived from an EMBL/GenBank/DDBJ whole genome shotgun (WGS) entry which is preliminary data.</text>
</comment>
<keyword evidence="5" id="KW-0732">Signal</keyword>
<dbReference type="STRING" id="4540.A0A3L6RRJ4"/>
<evidence type="ECO:0000313" key="7">
    <source>
        <dbReference type="Proteomes" id="UP000275267"/>
    </source>
</evidence>
<dbReference type="PANTHER" id="PTHR21562">
    <property type="entry name" value="NOTUM-RELATED"/>
    <property type="match status" value="1"/>
</dbReference>
<evidence type="ECO:0000256" key="5">
    <source>
        <dbReference type="RuleBase" id="RU363114"/>
    </source>
</evidence>
<keyword evidence="4 5" id="KW-0134">Cell wall</keyword>
<reference evidence="7" key="1">
    <citation type="journal article" date="2019" name="Nat. Commun.">
        <title>The genome of broomcorn millet.</title>
        <authorList>
            <person name="Zou C."/>
            <person name="Miki D."/>
            <person name="Li D."/>
            <person name="Tang Q."/>
            <person name="Xiao L."/>
            <person name="Rajput S."/>
            <person name="Deng P."/>
            <person name="Jia W."/>
            <person name="Huang R."/>
            <person name="Zhang M."/>
            <person name="Sun Y."/>
            <person name="Hu J."/>
            <person name="Fu X."/>
            <person name="Schnable P.S."/>
            <person name="Li F."/>
            <person name="Zhang H."/>
            <person name="Feng B."/>
            <person name="Zhu X."/>
            <person name="Liu R."/>
            <person name="Schnable J.C."/>
            <person name="Zhu J.-K."/>
            <person name="Zhang H."/>
        </authorList>
    </citation>
    <scope>NUCLEOTIDE SEQUENCE [LARGE SCALE GENOMIC DNA]</scope>
</reference>
<sequence>MANGSLHVWWCRALACALAIVAADGLLVDITYVETAVAKGADFYNWNKVKVRYCDGSSFTGDIEEVNPTTKLHYRGARIWQAVMEDLLAKGMDKAENGSTKNLPSSCTSTLPPGLCFFPQNEVKQIQTSLFILNAAYDSWQVRNILVPGVADPRGFRDDFLKAVAEQGNSASRGLFINSCFVHCQSETQELWLSSDSPKLGNTTIANAVGDWFFDRSPFQKIDCPYPCDSTCHNRVYDDPSRA</sequence>
<name>A0A3L6RRJ4_PANMI</name>
<dbReference type="InterPro" id="IPR004963">
    <property type="entry name" value="PAE/NOTUM"/>
</dbReference>
<evidence type="ECO:0000313" key="6">
    <source>
        <dbReference type="EMBL" id="RLN08402.1"/>
    </source>
</evidence>
<evidence type="ECO:0000256" key="2">
    <source>
        <dbReference type="ARBA" id="ARBA00004191"/>
    </source>
</evidence>
<organism evidence="6 7">
    <name type="scientific">Panicum miliaceum</name>
    <name type="common">Proso millet</name>
    <name type="synonym">Broomcorn millet</name>
    <dbReference type="NCBI Taxonomy" id="4540"/>
    <lineage>
        <taxon>Eukaryota</taxon>
        <taxon>Viridiplantae</taxon>
        <taxon>Streptophyta</taxon>
        <taxon>Embryophyta</taxon>
        <taxon>Tracheophyta</taxon>
        <taxon>Spermatophyta</taxon>
        <taxon>Magnoliopsida</taxon>
        <taxon>Liliopsida</taxon>
        <taxon>Poales</taxon>
        <taxon>Poaceae</taxon>
        <taxon>PACMAD clade</taxon>
        <taxon>Panicoideae</taxon>
        <taxon>Panicodae</taxon>
        <taxon>Paniceae</taxon>
        <taxon>Panicinae</taxon>
        <taxon>Panicum</taxon>
        <taxon>Panicum sect. Panicum</taxon>
    </lineage>
</organism>
<dbReference type="AlphaFoldDB" id="A0A3L6RRJ4"/>
<feature type="chain" id="PRO_5017844376" description="Pectin acetylesterase" evidence="5">
    <location>
        <begin position="26"/>
        <end position="243"/>
    </location>
</feature>
<dbReference type="GO" id="GO:0071555">
    <property type="term" value="P:cell wall organization"/>
    <property type="evidence" value="ECO:0007669"/>
    <property type="project" value="UniProtKB-KW"/>
</dbReference>
<evidence type="ECO:0000256" key="3">
    <source>
        <dbReference type="ARBA" id="ARBA00005784"/>
    </source>
</evidence>
<dbReference type="PANTHER" id="PTHR21562:SF93">
    <property type="entry name" value="PECTIN ACETYLESTERASE 8"/>
    <property type="match status" value="1"/>
</dbReference>
<proteinExistence type="inferred from homology"/>
<dbReference type="GO" id="GO:0009505">
    <property type="term" value="C:plant-type cell wall"/>
    <property type="evidence" value="ECO:0007669"/>
    <property type="project" value="TreeGrafter"/>
</dbReference>
<protein>
    <recommendedName>
        <fullName evidence="5">Pectin acetylesterase</fullName>
        <ecNumber evidence="5">3.1.1.-</ecNumber>
    </recommendedName>
</protein>
<dbReference type="Pfam" id="PF03283">
    <property type="entry name" value="PAE"/>
    <property type="match status" value="1"/>
</dbReference>
<keyword evidence="7" id="KW-1185">Reference proteome</keyword>
<dbReference type="EC" id="3.1.1.-" evidence="5"/>
<gene>
    <name evidence="6" type="ORF">C2845_PM11G28950</name>
</gene>
<dbReference type="OrthoDB" id="2015280at2759"/>